<evidence type="ECO:0000313" key="3">
    <source>
        <dbReference type="Proteomes" id="UP000002428"/>
    </source>
</evidence>
<name>Q6FSZ5_CANGA</name>
<dbReference type="Proteomes" id="UP000002428">
    <property type="component" value="Chromosome G"/>
</dbReference>
<gene>
    <name evidence="1 2" type="ordered locus">CAGL0G06644g</name>
</gene>
<accession>Q6FSZ5</accession>
<dbReference type="KEGG" id="cgr:2888053"/>
<dbReference type="InParanoid" id="Q6FSZ5"/>
<dbReference type="STRING" id="284593.Q6FSZ5"/>
<keyword evidence="3" id="KW-1185">Reference proteome</keyword>
<dbReference type="HOGENOM" id="CLU_2096569_0_0_1"/>
<dbReference type="VEuPathDB" id="FungiDB:CAGL0G06644g"/>
<organism evidence="2 3">
    <name type="scientific">Candida glabrata (strain ATCC 2001 / BCRC 20586 / JCM 3761 / NBRC 0622 / NRRL Y-65 / CBS 138)</name>
    <name type="common">Yeast</name>
    <name type="synonym">Nakaseomyces glabratus</name>
    <dbReference type="NCBI Taxonomy" id="284593"/>
    <lineage>
        <taxon>Eukaryota</taxon>
        <taxon>Fungi</taxon>
        <taxon>Dikarya</taxon>
        <taxon>Ascomycota</taxon>
        <taxon>Saccharomycotina</taxon>
        <taxon>Saccharomycetes</taxon>
        <taxon>Saccharomycetales</taxon>
        <taxon>Saccharomycetaceae</taxon>
        <taxon>Nakaseomyces</taxon>
    </lineage>
</organism>
<dbReference type="RefSeq" id="XP_446649.1">
    <property type="nucleotide sequence ID" value="XM_446649.1"/>
</dbReference>
<dbReference type="AlphaFoldDB" id="Q6FSZ5"/>
<protein>
    <submittedName>
        <fullName evidence="2">Uncharacterized protein</fullName>
    </submittedName>
</protein>
<dbReference type="EMBL" id="CR380953">
    <property type="protein sequence ID" value="CAG59576.1"/>
    <property type="molecule type" value="Genomic_DNA"/>
</dbReference>
<reference evidence="2 3" key="1">
    <citation type="journal article" date="2004" name="Nature">
        <title>Genome evolution in yeasts.</title>
        <authorList>
            <consortium name="Genolevures"/>
            <person name="Dujon B."/>
            <person name="Sherman D."/>
            <person name="Fischer G."/>
            <person name="Durrens P."/>
            <person name="Casaregola S."/>
            <person name="Lafontaine I."/>
            <person name="de Montigny J."/>
            <person name="Marck C."/>
            <person name="Neuveglise C."/>
            <person name="Talla E."/>
            <person name="Goffard N."/>
            <person name="Frangeul L."/>
            <person name="Aigle M."/>
            <person name="Anthouard V."/>
            <person name="Babour A."/>
            <person name="Barbe V."/>
            <person name="Barnay S."/>
            <person name="Blanchin S."/>
            <person name="Beckerich J.M."/>
            <person name="Beyne E."/>
            <person name="Bleykasten C."/>
            <person name="Boisrame A."/>
            <person name="Boyer J."/>
            <person name="Cattolico L."/>
            <person name="Confanioleri F."/>
            <person name="de Daruvar A."/>
            <person name="Despons L."/>
            <person name="Fabre E."/>
            <person name="Fairhead C."/>
            <person name="Ferry-Dumazet H."/>
            <person name="Groppi A."/>
            <person name="Hantraye F."/>
            <person name="Hennequin C."/>
            <person name="Jauniaux N."/>
            <person name="Joyet P."/>
            <person name="Kachouri R."/>
            <person name="Kerrest A."/>
            <person name="Koszul R."/>
            <person name="Lemaire M."/>
            <person name="Lesur I."/>
            <person name="Ma L."/>
            <person name="Muller H."/>
            <person name="Nicaud J.M."/>
            <person name="Nikolski M."/>
            <person name="Oztas S."/>
            <person name="Ozier-Kalogeropoulos O."/>
            <person name="Pellenz S."/>
            <person name="Potier S."/>
            <person name="Richard G.F."/>
            <person name="Straub M.L."/>
            <person name="Suleau A."/>
            <person name="Swennene D."/>
            <person name="Tekaia F."/>
            <person name="Wesolowski-Louvel M."/>
            <person name="Westhof E."/>
            <person name="Wirth B."/>
            <person name="Zeniou-Meyer M."/>
            <person name="Zivanovic I."/>
            <person name="Bolotin-Fukuhara M."/>
            <person name="Thierry A."/>
            <person name="Bouchier C."/>
            <person name="Caudron B."/>
            <person name="Scarpelli C."/>
            <person name="Gaillardin C."/>
            <person name="Weissenbach J."/>
            <person name="Wincker P."/>
            <person name="Souciet J.L."/>
        </authorList>
    </citation>
    <scope>NUCLEOTIDE SEQUENCE [LARGE SCALE GENOMIC DNA]</scope>
    <source>
        <strain evidence="3">ATCC 2001 / BCRC 20586 / JCM 3761 / NBRC 0622 / NRRL Y-65 / CBS 138</strain>
    </source>
</reference>
<proteinExistence type="predicted"/>
<dbReference type="CGD" id="CAL0130548">
    <property type="gene designation" value="CAGL0G06644g"/>
</dbReference>
<evidence type="ECO:0000313" key="1">
    <source>
        <dbReference type="CGD" id="CAL0130548"/>
    </source>
</evidence>
<evidence type="ECO:0000313" key="2">
    <source>
        <dbReference type="EMBL" id="CAG59576.1"/>
    </source>
</evidence>
<sequence>MPNFTGALCNYTISTVVPQTTDCSLPALLLPFSLPRRPSGGPRTTRARIRPTLHSGGTIATASSLLLEAKKANSTDRSPGTPQENTAAPCGIITKRLNSFASVNFLANYTQRHPQE</sequence>